<dbReference type="GeneID" id="43643339"/>
<dbReference type="RefSeq" id="XP_031916928.1">
    <property type="nucleotide sequence ID" value="XM_032059129.1"/>
</dbReference>
<organism evidence="1 2">
    <name type="scientific">Aspergillus pseudotamarii</name>
    <dbReference type="NCBI Taxonomy" id="132259"/>
    <lineage>
        <taxon>Eukaryota</taxon>
        <taxon>Fungi</taxon>
        <taxon>Dikarya</taxon>
        <taxon>Ascomycota</taxon>
        <taxon>Pezizomycotina</taxon>
        <taxon>Eurotiomycetes</taxon>
        <taxon>Eurotiomycetidae</taxon>
        <taxon>Eurotiales</taxon>
        <taxon>Aspergillaceae</taxon>
        <taxon>Aspergillus</taxon>
        <taxon>Aspergillus subgen. Circumdati</taxon>
    </lineage>
</organism>
<keyword evidence="2" id="KW-1185">Reference proteome</keyword>
<dbReference type="OrthoDB" id="4495970at2759"/>
<accession>A0A5N6T3H9</accession>
<evidence type="ECO:0000313" key="2">
    <source>
        <dbReference type="Proteomes" id="UP000325672"/>
    </source>
</evidence>
<reference evidence="1 2" key="1">
    <citation type="submission" date="2019-04" db="EMBL/GenBank/DDBJ databases">
        <title>Friends and foes A comparative genomics study of 23 Aspergillus species from section Flavi.</title>
        <authorList>
            <consortium name="DOE Joint Genome Institute"/>
            <person name="Kjaerbolling I."/>
            <person name="Vesth T."/>
            <person name="Frisvad J.C."/>
            <person name="Nybo J.L."/>
            <person name="Theobald S."/>
            <person name="Kildgaard S."/>
            <person name="Isbrandt T."/>
            <person name="Kuo A."/>
            <person name="Sato A."/>
            <person name="Lyhne E.K."/>
            <person name="Kogle M.E."/>
            <person name="Wiebenga A."/>
            <person name="Kun R.S."/>
            <person name="Lubbers R.J."/>
            <person name="Makela M.R."/>
            <person name="Barry K."/>
            <person name="Chovatia M."/>
            <person name="Clum A."/>
            <person name="Daum C."/>
            <person name="Haridas S."/>
            <person name="He G."/>
            <person name="LaButti K."/>
            <person name="Lipzen A."/>
            <person name="Mondo S."/>
            <person name="Riley R."/>
            <person name="Salamov A."/>
            <person name="Simmons B.A."/>
            <person name="Magnuson J.K."/>
            <person name="Henrissat B."/>
            <person name="Mortensen U.H."/>
            <person name="Larsen T.O."/>
            <person name="Devries R.P."/>
            <person name="Grigoriev I.V."/>
            <person name="Machida M."/>
            <person name="Baker S.E."/>
            <person name="Andersen M.R."/>
        </authorList>
    </citation>
    <scope>NUCLEOTIDE SEQUENCE [LARGE SCALE GENOMIC DNA]</scope>
    <source>
        <strain evidence="1 2">CBS 117625</strain>
    </source>
</reference>
<evidence type="ECO:0000313" key="1">
    <source>
        <dbReference type="EMBL" id="KAE8140865.1"/>
    </source>
</evidence>
<sequence>MDNNSRTIAGAITFRPNHYPQLGEDAICSNSEHSDSRSCSPENTIRRRRASFAVNETPSTRRLVHGQQDKDEDESALLRRKLRDAHAKIRRQEILLFRLQTDPYTDHQYPDTVIDREYQRFIYSVQQTAWRMCDIIGYNAESLSDAISTMRKLEHHVHQDESSAPQLSMLLSLIRSSSYSKALYRSSVAMIVFLTFERWAFSPRNISASIAPDENVAFKSIFQRFLSNIEIDHPSDQDTMARLKDAEEWRLQTALYIARSKSASDGRELTKQRILHELCQLFVTRDNSSEMGSVLSGLIDSGINLAGFLQERQSIYYFVRLKGRYDPEIMEFHEPQQAEWPLHQGSNSEVMVCIYPSLVKLLASPPFTFHVSKGKVLCRPTPDGEKLLYGPPTRRWTT</sequence>
<protein>
    <submittedName>
        <fullName evidence="1">Uncharacterized protein</fullName>
    </submittedName>
</protein>
<name>A0A5N6T3H9_ASPPS</name>
<gene>
    <name evidence="1" type="ORF">BDV38DRAFT_279841</name>
</gene>
<dbReference type="AlphaFoldDB" id="A0A5N6T3H9"/>
<proteinExistence type="predicted"/>
<dbReference type="EMBL" id="ML743560">
    <property type="protein sequence ID" value="KAE8140865.1"/>
    <property type="molecule type" value="Genomic_DNA"/>
</dbReference>
<dbReference type="Proteomes" id="UP000325672">
    <property type="component" value="Unassembled WGS sequence"/>
</dbReference>